<dbReference type="AlphaFoldDB" id="A0A151SEN8"/>
<dbReference type="Proteomes" id="UP000075243">
    <property type="component" value="Unassembled WGS sequence"/>
</dbReference>
<dbReference type="SUPFAM" id="SSF56672">
    <property type="entry name" value="DNA/RNA polymerases"/>
    <property type="match status" value="1"/>
</dbReference>
<protein>
    <submittedName>
        <fullName evidence="1">Uncharacterized protein</fullName>
    </submittedName>
</protein>
<sequence length="85" mass="10053">MSEILLVRDFPEVFPIDMSILPISKGGIVVYLAKVEVVLKWETFKSVFDIMKFLCLCGYYRWFIENFFRLALPLTKLTRKNQPFV</sequence>
<name>A0A151SEN8_CAJCA</name>
<dbReference type="InterPro" id="IPR043502">
    <property type="entry name" value="DNA/RNA_pol_sf"/>
</dbReference>
<proteinExistence type="predicted"/>
<dbReference type="EMBL" id="KQ483415">
    <property type="protein sequence ID" value="KYP53198.1"/>
    <property type="molecule type" value="Genomic_DNA"/>
</dbReference>
<organism evidence="1 2">
    <name type="scientific">Cajanus cajan</name>
    <name type="common">Pigeon pea</name>
    <name type="synonym">Cajanus indicus</name>
    <dbReference type="NCBI Taxonomy" id="3821"/>
    <lineage>
        <taxon>Eukaryota</taxon>
        <taxon>Viridiplantae</taxon>
        <taxon>Streptophyta</taxon>
        <taxon>Embryophyta</taxon>
        <taxon>Tracheophyta</taxon>
        <taxon>Spermatophyta</taxon>
        <taxon>Magnoliopsida</taxon>
        <taxon>eudicotyledons</taxon>
        <taxon>Gunneridae</taxon>
        <taxon>Pentapetalae</taxon>
        <taxon>rosids</taxon>
        <taxon>fabids</taxon>
        <taxon>Fabales</taxon>
        <taxon>Fabaceae</taxon>
        <taxon>Papilionoideae</taxon>
        <taxon>50 kb inversion clade</taxon>
        <taxon>NPAAA clade</taxon>
        <taxon>indigoferoid/millettioid clade</taxon>
        <taxon>Phaseoleae</taxon>
        <taxon>Cajanus</taxon>
    </lineage>
</organism>
<gene>
    <name evidence="1" type="ORF">KK1_024824</name>
</gene>
<keyword evidence="2" id="KW-1185">Reference proteome</keyword>
<dbReference type="InterPro" id="IPR043128">
    <property type="entry name" value="Rev_trsase/Diguanyl_cyclase"/>
</dbReference>
<dbReference type="Gramene" id="C.cajan_24150.t">
    <property type="protein sequence ID" value="C.cajan_24150.t"/>
    <property type="gene ID" value="C.cajan_24150"/>
</dbReference>
<accession>A0A151SEN8</accession>
<evidence type="ECO:0000313" key="2">
    <source>
        <dbReference type="Proteomes" id="UP000075243"/>
    </source>
</evidence>
<reference evidence="1" key="1">
    <citation type="journal article" date="2012" name="Nat. Biotechnol.">
        <title>Draft genome sequence of pigeonpea (Cajanus cajan), an orphan legume crop of resource-poor farmers.</title>
        <authorList>
            <person name="Varshney R.K."/>
            <person name="Chen W."/>
            <person name="Li Y."/>
            <person name="Bharti A.K."/>
            <person name="Saxena R.K."/>
            <person name="Schlueter J.A."/>
            <person name="Donoghue M.T."/>
            <person name="Azam S."/>
            <person name="Fan G."/>
            <person name="Whaley A.M."/>
            <person name="Farmer A.D."/>
            <person name="Sheridan J."/>
            <person name="Iwata A."/>
            <person name="Tuteja R."/>
            <person name="Penmetsa R.V."/>
            <person name="Wu W."/>
            <person name="Upadhyaya H.D."/>
            <person name="Yang S.P."/>
            <person name="Shah T."/>
            <person name="Saxena K.B."/>
            <person name="Michael T."/>
            <person name="McCombie W.R."/>
            <person name="Yang B."/>
            <person name="Zhang G."/>
            <person name="Yang H."/>
            <person name="Wang J."/>
            <person name="Spillane C."/>
            <person name="Cook D.R."/>
            <person name="May G.D."/>
            <person name="Xu X."/>
            <person name="Jackson S.A."/>
        </authorList>
    </citation>
    <scope>NUCLEOTIDE SEQUENCE [LARGE SCALE GENOMIC DNA]</scope>
</reference>
<dbReference type="Gene3D" id="3.30.70.270">
    <property type="match status" value="1"/>
</dbReference>
<evidence type="ECO:0000313" key="1">
    <source>
        <dbReference type="EMBL" id="KYP53198.1"/>
    </source>
</evidence>